<evidence type="ECO:0000259" key="2">
    <source>
        <dbReference type="Pfam" id="PF23398"/>
    </source>
</evidence>
<name>A0A640KSR6_LEITA</name>
<dbReference type="Proteomes" id="UP000419144">
    <property type="component" value="Unassembled WGS sequence"/>
</dbReference>
<organism evidence="3 4">
    <name type="scientific">Leishmania tarentolae</name>
    <name type="common">Sauroleishmania tarentolae</name>
    <dbReference type="NCBI Taxonomy" id="5689"/>
    <lineage>
        <taxon>Eukaryota</taxon>
        <taxon>Discoba</taxon>
        <taxon>Euglenozoa</taxon>
        <taxon>Kinetoplastea</taxon>
        <taxon>Metakinetoplastina</taxon>
        <taxon>Trypanosomatida</taxon>
        <taxon>Trypanosomatidae</taxon>
        <taxon>Leishmaniinae</taxon>
        <taxon>Leishmania</taxon>
        <taxon>lizard Leishmania</taxon>
    </lineage>
</organism>
<keyword evidence="4" id="KW-1185">Reference proteome</keyword>
<feature type="compositionally biased region" description="Polar residues" evidence="1">
    <location>
        <begin position="120"/>
        <end position="129"/>
    </location>
</feature>
<feature type="region of interest" description="Disordered" evidence="1">
    <location>
        <begin position="604"/>
        <end position="633"/>
    </location>
</feature>
<evidence type="ECO:0000313" key="3">
    <source>
        <dbReference type="EMBL" id="GET92064.1"/>
    </source>
</evidence>
<comment type="caution">
    <text evidence="3">The sequence shown here is derived from an EMBL/GenBank/DDBJ whole genome shotgun (WGS) entry which is preliminary data.</text>
</comment>
<sequence>MAVPAVREFWQCAEEPEDFSGRDLTAEESVALRAQEDALHEGPISPTTAVPAVRELWQCAEEPEDFSGSDLAAEEPVALRAHESDESAVKFDTESPRSGVLFGRKTFLEEGHEGDCDSPCSASNASDSRFIQRERHSPESTRRSLSGVLVDEKAAGPWVTQHKVTLDGRYWAMVIYPPVVAEAFRQDVANALDVRLVDVQHVELACGNLVGTFEVVHTLDLLSAFETDEKLRAYSFPLTWEHYPRMTDATKNQDFENDARSPLRRTSRCINSSSKCRLPVEDTESSRHTSTVSRGYPLTGDTQETSRSTLSSGGGPLCGNTDIPAMRENLSGVRAVDEAPHVTETGTLSSKCPSLERHHTGDDENESLIELSPETAPVPIEKAMKIAVYPVRLSTKHRVGFVGNHWCEILKTQKNDFLAAFVKGTSERLGYEPDSVTKVQCNESTGETIVSFQVTHSSILSREEIDSKLRSAPYADVWKLYYKSVPPEEGKTTPNNVTTFHRLGFVGSKWREVWSSSRARFLEVFAADTATALNVAPQAVKVVDHAVADDIVVNFYVTHPETDSAEVIDAKLEQFDYQQVWDLYGSPNKVDEQQRVVPCVMKSCSASRRTSPPSPSRRRLPTTNSSSQMDSVCPRCQQSFSLKQEYLQRDESSGWHPQSMHSRTSSISDAVRTTVVENSYSAICKPSLTPPLPPLAHPYGQHERSERQASRHLYAPQKRGTSLSRGAPTSLRAPGHPSANRGLIPHTPRKESLGNSTRYRQRRVNLRDLESELSRKQRQRKHQELDQQLDLELRRFLNCSKSSLSNDTTALVSGSFLPPIVTRYTKVCTPPQHMETQMGPLLE</sequence>
<feature type="domain" description="Flagellar attachment zone protein 1 conserved" evidence="2">
    <location>
        <begin position="394"/>
        <end position="482"/>
    </location>
</feature>
<feature type="compositionally biased region" description="Basic and acidic residues" evidence="1">
    <location>
        <begin position="130"/>
        <end position="142"/>
    </location>
</feature>
<feature type="compositionally biased region" description="Basic and acidic residues" evidence="1">
    <location>
        <begin position="700"/>
        <end position="709"/>
    </location>
</feature>
<evidence type="ECO:0000256" key="1">
    <source>
        <dbReference type="SAM" id="MobiDB-lite"/>
    </source>
</evidence>
<feature type="compositionally biased region" description="Basic and acidic residues" evidence="1">
    <location>
        <begin position="765"/>
        <end position="775"/>
    </location>
</feature>
<feature type="region of interest" description="Disordered" evidence="1">
    <location>
        <begin position="275"/>
        <end position="321"/>
    </location>
</feature>
<dbReference type="InterPro" id="IPR056614">
    <property type="entry name" value="FAZ1_cons"/>
</dbReference>
<proteinExistence type="predicted"/>
<gene>
    <name evidence="3" type="ORF">LtaPh_3333300</name>
</gene>
<feature type="domain" description="Flagellar attachment zone protein 1 conserved" evidence="2">
    <location>
        <begin position="497"/>
        <end position="585"/>
    </location>
</feature>
<feature type="region of interest" description="Disordered" evidence="1">
    <location>
        <begin position="344"/>
        <end position="365"/>
    </location>
</feature>
<evidence type="ECO:0000313" key="4">
    <source>
        <dbReference type="Proteomes" id="UP000419144"/>
    </source>
</evidence>
<feature type="compositionally biased region" description="Basic and acidic residues" evidence="1">
    <location>
        <begin position="278"/>
        <end position="287"/>
    </location>
</feature>
<feature type="compositionally biased region" description="Polar residues" evidence="1">
    <location>
        <begin position="655"/>
        <end position="668"/>
    </location>
</feature>
<feature type="region of interest" description="Disordered" evidence="1">
    <location>
        <begin position="690"/>
        <end position="785"/>
    </location>
</feature>
<protein>
    <recommendedName>
        <fullName evidence="2">Flagellar attachment zone protein 1 conserved domain-containing protein</fullName>
    </recommendedName>
</protein>
<dbReference type="EMBL" id="BLBS01000053">
    <property type="protein sequence ID" value="GET92064.1"/>
    <property type="molecule type" value="Genomic_DNA"/>
</dbReference>
<dbReference type="Pfam" id="PF23398">
    <property type="entry name" value="FAZ1_cons"/>
    <property type="match status" value="3"/>
</dbReference>
<dbReference type="OrthoDB" id="268004at2759"/>
<feature type="region of interest" description="Disordered" evidence="1">
    <location>
        <begin position="647"/>
        <end position="668"/>
    </location>
</feature>
<feature type="domain" description="Flagellar attachment zone protein 1 conserved" evidence="2">
    <location>
        <begin position="159"/>
        <end position="243"/>
    </location>
</feature>
<reference evidence="3" key="1">
    <citation type="submission" date="2019-11" db="EMBL/GenBank/DDBJ databases">
        <title>Leishmania tarentolae CDS.</title>
        <authorList>
            <person name="Goto Y."/>
            <person name="Yamagishi J."/>
        </authorList>
    </citation>
    <scope>NUCLEOTIDE SEQUENCE [LARGE SCALE GENOMIC DNA]</scope>
    <source>
        <strain evidence="3">Parrot Tar II</strain>
    </source>
</reference>
<feature type="region of interest" description="Disordered" evidence="1">
    <location>
        <begin position="111"/>
        <end position="144"/>
    </location>
</feature>
<accession>A0A640KSR6</accession>
<feature type="compositionally biased region" description="Polar residues" evidence="1">
    <location>
        <begin position="300"/>
        <end position="311"/>
    </location>
</feature>
<dbReference type="AlphaFoldDB" id="A0A640KSR6"/>
<dbReference type="VEuPathDB" id="TriTrypDB:LtaPh_3333300"/>